<protein>
    <submittedName>
        <fullName evidence="1">Uncharacterized protein</fullName>
    </submittedName>
</protein>
<sequence>MDATIPDLPWETSMSLTGSLSSLENLNPLAIDPISPDSFFVPQPLAFGPFTGVDVNDANKQQRNGEKKQWVTTNITNRLHISSNSWSAEQIRFAIKRFKDAEPIIYKSRGSSASRCPEHKASANSLRAIRYRCAQLQCEKESCTVQIKFTYCSVACQVYLSRTGTHRLLQPLASSTRRTRGVPDHMRAPVTTMARDGMLPSQIKARLESDYEGTAPTLRQIQNYVARMRKKAESS</sequence>
<comment type="caution">
    <text evidence="1">The sequence shown here is derived from an EMBL/GenBank/DDBJ whole genome shotgun (WGS) entry which is preliminary data.</text>
</comment>
<name>A0A8J6ATT4_9EUKA</name>
<dbReference type="Proteomes" id="UP000717585">
    <property type="component" value="Unassembled WGS sequence"/>
</dbReference>
<keyword evidence="2" id="KW-1185">Reference proteome</keyword>
<proteinExistence type="predicted"/>
<dbReference type="AlphaFoldDB" id="A0A8J6ATT4"/>
<organism evidence="1 2">
    <name type="scientific">Carpediemonas membranifera</name>
    <dbReference type="NCBI Taxonomy" id="201153"/>
    <lineage>
        <taxon>Eukaryota</taxon>
        <taxon>Metamonada</taxon>
        <taxon>Carpediemonas-like organisms</taxon>
        <taxon>Carpediemonas</taxon>
    </lineage>
</organism>
<evidence type="ECO:0000313" key="2">
    <source>
        <dbReference type="Proteomes" id="UP000717585"/>
    </source>
</evidence>
<gene>
    <name evidence="1" type="ORF">J8273_4558</name>
</gene>
<reference evidence="1" key="1">
    <citation type="submission" date="2021-05" db="EMBL/GenBank/DDBJ databases">
        <title>A free-living protist that lacks canonical eukaryotic 1 DNA replication and segregation systems.</title>
        <authorList>
            <person name="Salas-Leiva D.E."/>
            <person name="Tromer E.C."/>
            <person name="Curtis B.A."/>
            <person name="Jerlstrom-Hultqvist J."/>
            <person name="Kolisko M."/>
            <person name="Yi Z."/>
            <person name="Salas-Leiva J.S."/>
            <person name="Gallot-Lavallee L."/>
            <person name="Kops G.J.P.L."/>
            <person name="Archibald J.M."/>
            <person name="Simpson A.G.B."/>
            <person name="Roger A.J."/>
        </authorList>
    </citation>
    <scope>NUCLEOTIDE SEQUENCE</scope>
    <source>
        <strain evidence="1">BICM</strain>
    </source>
</reference>
<accession>A0A8J6ATT4</accession>
<dbReference type="EMBL" id="JAHDYR010000019">
    <property type="protein sequence ID" value="KAG9393958.1"/>
    <property type="molecule type" value="Genomic_DNA"/>
</dbReference>
<evidence type="ECO:0000313" key="1">
    <source>
        <dbReference type="EMBL" id="KAG9393958.1"/>
    </source>
</evidence>